<feature type="coiled-coil region" evidence="1">
    <location>
        <begin position="68"/>
        <end position="95"/>
    </location>
</feature>
<evidence type="ECO:0000256" key="1">
    <source>
        <dbReference type="SAM" id="Coils"/>
    </source>
</evidence>
<dbReference type="Proteomes" id="UP001596494">
    <property type="component" value="Unassembled WGS sequence"/>
</dbReference>
<gene>
    <name evidence="2" type="ORF">ACFQMN_13980</name>
</gene>
<reference evidence="3" key="1">
    <citation type="journal article" date="2019" name="Int. J. Syst. Evol. Microbiol.">
        <title>The Global Catalogue of Microorganisms (GCM) 10K type strain sequencing project: providing services to taxonomists for standard genome sequencing and annotation.</title>
        <authorList>
            <consortium name="The Broad Institute Genomics Platform"/>
            <consortium name="The Broad Institute Genome Sequencing Center for Infectious Disease"/>
            <person name="Wu L."/>
            <person name="Ma J."/>
        </authorList>
    </citation>
    <scope>NUCLEOTIDE SEQUENCE [LARGE SCALE GENOMIC DNA]</scope>
    <source>
        <strain evidence="3">CCUG 73951</strain>
    </source>
</reference>
<evidence type="ECO:0000313" key="2">
    <source>
        <dbReference type="EMBL" id="MFC7321991.1"/>
    </source>
</evidence>
<name>A0ABW2K7I5_9BACI</name>
<keyword evidence="1" id="KW-0175">Coiled coil</keyword>
<keyword evidence="3" id="KW-1185">Reference proteome</keyword>
<organism evidence="2 3">
    <name type="scientific">Halobacillus campisalis</name>
    <dbReference type="NCBI Taxonomy" id="435909"/>
    <lineage>
        <taxon>Bacteria</taxon>
        <taxon>Bacillati</taxon>
        <taxon>Bacillota</taxon>
        <taxon>Bacilli</taxon>
        <taxon>Bacillales</taxon>
        <taxon>Bacillaceae</taxon>
        <taxon>Halobacillus</taxon>
    </lineage>
</organism>
<protein>
    <submittedName>
        <fullName evidence="2">Uncharacterized protein</fullName>
    </submittedName>
</protein>
<dbReference type="RefSeq" id="WP_289215912.1">
    <property type="nucleotide sequence ID" value="NZ_JAPVRC010000004.1"/>
</dbReference>
<comment type="caution">
    <text evidence="2">The sequence shown here is derived from an EMBL/GenBank/DDBJ whole genome shotgun (WGS) entry which is preliminary data.</text>
</comment>
<sequence>MTNDKVQLDRIVEFASNLIEGLENTDSFPVIAEEKSIETDSLIKGSEIIDKKHNLQNAESSDNLIHEVYKFNKQVQELKNQMSEIRAQYTKLTKLLKNS</sequence>
<dbReference type="EMBL" id="JBHTBY010000011">
    <property type="protein sequence ID" value="MFC7321991.1"/>
    <property type="molecule type" value="Genomic_DNA"/>
</dbReference>
<accession>A0ABW2K7I5</accession>
<proteinExistence type="predicted"/>
<evidence type="ECO:0000313" key="3">
    <source>
        <dbReference type="Proteomes" id="UP001596494"/>
    </source>
</evidence>